<dbReference type="Proteomes" id="UP000199519">
    <property type="component" value="Unassembled WGS sequence"/>
</dbReference>
<evidence type="ECO:0000313" key="11">
    <source>
        <dbReference type="Proteomes" id="UP000295758"/>
    </source>
</evidence>
<dbReference type="AlphaFoldDB" id="A0A1G6Q2X2"/>
<dbReference type="EMBL" id="FOHG01000004">
    <property type="protein sequence ID" value="SES72544.1"/>
    <property type="molecule type" value="Genomic_DNA"/>
</dbReference>
<reference evidence="5 11" key="2">
    <citation type="submission" date="2019-03" db="EMBL/GenBank/DDBJ databases">
        <title>Deep subsurface shale carbon reservoir microbial communities from Ohio and West Virginia, USA.</title>
        <authorList>
            <person name="Wrighton K."/>
        </authorList>
    </citation>
    <scope>NUCLEOTIDE SEQUENCE [LARGE SCALE GENOMIC DNA]</scope>
    <source>
        <strain evidence="5 11">UTICA-S4D12</strain>
    </source>
</reference>
<dbReference type="Proteomes" id="UP000198612">
    <property type="component" value="Unassembled WGS sequence"/>
</dbReference>
<dbReference type="EMBL" id="FNBJ01000005">
    <property type="protein sequence ID" value="SDF02824.1"/>
    <property type="molecule type" value="Genomic_DNA"/>
</dbReference>
<reference evidence="7 8" key="1">
    <citation type="submission" date="2016-10" db="EMBL/GenBank/DDBJ databases">
        <authorList>
            <person name="Varghese N."/>
            <person name="Submissions S."/>
        </authorList>
    </citation>
    <scope>NUCLEOTIDE SEQUENCE [LARGE SCALE GENOMIC DNA]</scope>
    <source>
        <strain evidence="2 12">WG10</strain>
        <strain evidence="3 8">WG2</strain>
        <strain evidence="4 7">WG5</strain>
    </source>
</reference>
<dbReference type="EMBL" id="FMYT01000016">
    <property type="protein sequence ID" value="SDC86116.1"/>
    <property type="molecule type" value="Genomic_DNA"/>
</dbReference>
<organism evidence="2 12">
    <name type="scientific">Halanaerobium congolense</name>
    <dbReference type="NCBI Taxonomy" id="54121"/>
    <lineage>
        <taxon>Bacteria</taxon>
        <taxon>Bacillati</taxon>
        <taxon>Bacillota</taxon>
        <taxon>Clostridia</taxon>
        <taxon>Halanaerobiales</taxon>
        <taxon>Halanaerobiaceae</taxon>
        <taxon>Halanaerobium</taxon>
    </lineage>
</organism>
<evidence type="ECO:0000313" key="1">
    <source>
        <dbReference type="EMBL" id="PXV63875.1"/>
    </source>
</evidence>
<evidence type="ECO:0000313" key="3">
    <source>
        <dbReference type="EMBL" id="SDF02824.1"/>
    </source>
</evidence>
<dbReference type="EMBL" id="SOAA01000010">
    <property type="protein sequence ID" value="TDS31601.1"/>
    <property type="molecule type" value="Genomic_DNA"/>
</dbReference>
<evidence type="ECO:0000313" key="4">
    <source>
        <dbReference type="EMBL" id="SES72544.1"/>
    </source>
</evidence>
<evidence type="ECO:0000313" key="10">
    <source>
        <dbReference type="Proteomes" id="UP000295472"/>
    </source>
</evidence>
<evidence type="ECO:0000313" key="8">
    <source>
        <dbReference type="Proteomes" id="UP000199519"/>
    </source>
</evidence>
<evidence type="ECO:0000313" key="6">
    <source>
        <dbReference type="EMBL" id="TDX38406.1"/>
    </source>
</evidence>
<reference evidence="6 10" key="3">
    <citation type="submission" date="2019-03" db="EMBL/GenBank/DDBJ databases">
        <title>Subsurface microbial communities from deep shales in Ohio and West Virginia, USA.</title>
        <authorList>
            <person name="Wrighton K."/>
        </authorList>
    </citation>
    <scope>NUCLEOTIDE SEQUENCE [LARGE SCALE GENOMIC DNA]</scope>
    <source>
        <strain evidence="6 10">DSMZ 11287</strain>
        <strain evidence="1 9">MSL28</strain>
    </source>
</reference>
<evidence type="ECO:0000313" key="5">
    <source>
        <dbReference type="EMBL" id="TDS31601.1"/>
    </source>
</evidence>
<evidence type="ECO:0000313" key="7">
    <source>
        <dbReference type="Proteomes" id="UP000198612"/>
    </source>
</evidence>
<evidence type="ECO:0000313" key="12">
    <source>
        <dbReference type="Proteomes" id="UP000324896"/>
    </source>
</evidence>
<name>A0A1G6Q2X2_9FIRM</name>
<sequence length="48" mass="5716">MERLRRKNNFSKREKEEIAKRMIKGYEKISAVTDDRVQDFSLLKDGAN</sequence>
<dbReference type="EMBL" id="SOEF01000036">
    <property type="protein sequence ID" value="TDX38406.1"/>
    <property type="molecule type" value="Genomic_DNA"/>
</dbReference>
<dbReference type="EMBL" id="QICM01000021">
    <property type="protein sequence ID" value="PXV63875.1"/>
    <property type="molecule type" value="Genomic_DNA"/>
</dbReference>
<gene>
    <name evidence="5" type="ORF">BY453_1101</name>
    <name evidence="6" type="ORF">C7954_13616</name>
    <name evidence="1" type="ORF">C8C78_1211</name>
    <name evidence="2" type="ORF">SAMN04488597_11634</name>
    <name evidence="3" type="ORF">SAMN04488598_10550</name>
    <name evidence="4" type="ORF">SAMN04515652_10481</name>
</gene>
<dbReference type="RefSeq" id="WP_166635209.1">
    <property type="nucleotide sequence ID" value="NZ_FMYT01000016.1"/>
</dbReference>
<accession>A0A1G6Q2X2</accession>
<dbReference type="Proteomes" id="UP000295758">
    <property type="component" value="Unassembled WGS sequence"/>
</dbReference>
<dbReference type="Proteomes" id="UP000324896">
    <property type="component" value="Unassembled WGS sequence"/>
</dbReference>
<evidence type="ECO:0000313" key="9">
    <source>
        <dbReference type="Proteomes" id="UP000247389"/>
    </source>
</evidence>
<dbReference type="Proteomes" id="UP000295472">
    <property type="component" value="Unassembled WGS sequence"/>
</dbReference>
<dbReference type="GeneID" id="57014147"/>
<keyword evidence="8" id="KW-1185">Reference proteome</keyword>
<proteinExistence type="predicted"/>
<evidence type="ECO:0000313" key="2">
    <source>
        <dbReference type="EMBL" id="SDC86116.1"/>
    </source>
</evidence>
<dbReference type="Proteomes" id="UP000247389">
    <property type="component" value="Unassembled WGS sequence"/>
</dbReference>
<protein>
    <submittedName>
        <fullName evidence="2">Uncharacterized protein</fullName>
    </submittedName>
</protein>